<accession>A0A5C3ND11</accession>
<gene>
    <name evidence="2" type="ORF">OE88DRAFT_1642409</name>
</gene>
<dbReference type="AlphaFoldDB" id="A0A5C3ND11"/>
<keyword evidence="3" id="KW-1185">Reference proteome</keyword>
<dbReference type="EMBL" id="ML213505">
    <property type="protein sequence ID" value="TFK55192.1"/>
    <property type="molecule type" value="Genomic_DNA"/>
</dbReference>
<name>A0A5C3ND11_9AGAM</name>
<dbReference type="Proteomes" id="UP000305948">
    <property type="component" value="Unassembled WGS sequence"/>
</dbReference>
<evidence type="ECO:0000313" key="3">
    <source>
        <dbReference type="Proteomes" id="UP000305948"/>
    </source>
</evidence>
<evidence type="ECO:0000256" key="1">
    <source>
        <dbReference type="SAM" id="MobiDB-lite"/>
    </source>
</evidence>
<reference evidence="2 3" key="1">
    <citation type="journal article" date="2019" name="Nat. Ecol. Evol.">
        <title>Megaphylogeny resolves global patterns of mushroom evolution.</title>
        <authorList>
            <person name="Varga T."/>
            <person name="Krizsan K."/>
            <person name="Foldi C."/>
            <person name="Dima B."/>
            <person name="Sanchez-Garcia M."/>
            <person name="Sanchez-Ramirez S."/>
            <person name="Szollosi G.J."/>
            <person name="Szarkandi J.G."/>
            <person name="Papp V."/>
            <person name="Albert L."/>
            <person name="Andreopoulos W."/>
            <person name="Angelini C."/>
            <person name="Antonin V."/>
            <person name="Barry K.W."/>
            <person name="Bougher N.L."/>
            <person name="Buchanan P."/>
            <person name="Buyck B."/>
            <person name="Bense V."/>
            <person name="Catcheside P."/>
            <person name="Chovatia M."/>
            <person name="Cooper J."/>
            <person name="Damon W."/>
            <person name="Desjardin D."/>
            <person name="Finy P."/>
            <person name="Geml J."/>
            <person name="Haridas S."/>
            <person name="Hughes K."/>
            <person name="Justo A."/>
            <person name="Karasinski D."/>
            <person name="Kautmanova I."/>
            <person name="Kiss B."/>
            <person name="Kocsube S."/>
            <person name="Kotiranta H."/>
            <person name="LaButti K.M."/>
            <person name="Lechner B.E."/>
            <person name="Liimatainen K."/>
            <person name="Lipzen A."/>
            <person name="Lukacs Z."/>
            <person name="Mihaltcheva S."/>
            <person name="Morgado L.N."/>
            <person name="Niskanen T."/>
            <person name="Noordeloos M.E."/>
            <person name="Ohm R.A."/>
            <person name="Ortiz-Santana B."/>
            <person name="Ovrebo C."/>
            <person name="Racz N."/>
            <person name="Riley R."/>
            <person name="Savchenko A."/>
            <person name="Shiryaev A."/>
            <person name="Soop K."/>
            <person name="Spirin V."/>
            <person name="Szebenyi C."/>
            <person name="Tomsovsky M."/>
            <person name="Tulloss R.E."/>
            <person name="Uehling J."/>
            <person name="Grigoriev I.V."/>
            <person name="Vagvolgyi C."/>
            <person name="Papp T."/>
            <person name="Martin F.M."/>
            <person name="Miettinen O."/>
            <person name="Hibbett D.S."/>
            <person name="Nagy L.G."/>
        </authorList>
    </citation>
    <scope>NUCLEOTIDE SEQUENCE [LARGE SCALE GENOMIC DNA]</scope>
    <source>
        <strain evidence="2 3">OMC1185</strain>
    </source>
</reference>
<organism evidence="2 3">
    <name type="scientific">Heliocybe sulcata</name>
    <dbReference type="NCBI Taxonomy" id="5364"/>
    <lineage>
        <taxon>Eukaryota</taxon>
        <taxon>Fungi</taxon>
        <taxon>Dikarya</taxon>
        <taxon>Basidiomycota</taxon>
        <taxon>Agaricomycotina</taxon>
        <taxon>Agaricomycetes</taxon>
        <taxon>Gloeophyllales</taxon>
        <taxon>Gloeophyllaceae</taxon>
        <taxon>Heliocybe</taxon>
    </lineage>
</organism>
<evidence type="ECO:0000313" key="2">
    <source>
        <dbReference type="EMBL" id="TFK55192.1"/>
    </source>
</evidence>
<feature type="region of interest" description="Disordered" evidence="1">
    <location>
        <begin position="154"/>
        <end position="199"/>
    </location>
</feature>
<protein>
    <submittedName>
        <fullName evidence="2">Uncharacterized protein</fullName>
    </submittedName>
</protein>
<dbReference type="OrthoDB" id="3268298at2759"/>
<proteinExistence type="predicted"/>
<sequence length="287" mass="31693">MHCYISGAGSHSTLVSPLAGLNLDAFHPSRTTYALGPYASRFYQHPQYLSNPYQYAWPGPSQPKAPQPVFSHVSNWSWPWAPSMNSYTDPLPQLTYNPFAIPQCNYADMSSIPAPSSPTVTSASGSPSLASQRVPLLAPKPLPYHSPKFLQFELPDEDEDLSHPPYIRPTKRKRGEDDEGRPEEGPTKRRASERRVAPSRVQTAVHAKFSPEYTTSPLTINRTSSRPMLRISLSVISVLCYQPCTSSTFLMGCSGSPARLETRRVICTNADAGISREATDGRQRVAL</sequence>